<evidence type="ECO:0000256" key="4">
    <source>
        <dbReference type="HAMAP-Rule" id="MF_00213"/>
    </source>
</evidence>
<gene>
    <name evidence="4" type="primary">hypA</name>
    <name evidence="5" type="ORF">TDIS_0921</name>
</gene>
<dbReference type="PANTHER" id="PTHR34535">
    <property type="entry name" value="HYDROGENASE MATURATION FACTOR HYPA"/>
    <property type="match status" value="1"/>
</dbReference>
<dbReference type="OrthoDB" id="9800361at2"/>
<dbReference type="GO" id="GO:0051604">
    <property type="term" value="P:protein maturation"/>
    <property type="evidence" value="ECO:0007669"/>
    <property type="project" value="InterPro"/>
</dbReference>
<feature type="binding site" evidence="4">
    <location>
        <position position="2"/>
    </location>
    <ligand>
        <name>Ni(2+)</name>
        <dbReference type="ChEBI" id="CHEBI:49786"/>
    </ligand>
</feature>
<dbReference type="EMBL" id="LWLG01000004">
    <property type="protein sequence ID" value="OAQ20995.1"/>
    <property type="molecule type" value="Genomic_DNA"/>
</dbReference>
<evidence type="ECO:0000256" key="2">
    <source>
        <dbReference type="ARBA" id="ARBA00022723"/>
    </source>
</evidence>
<dbReference type="Gene3D" id="3.30.2320.80">
    <property type="match status" value="1"/>
</dbReference>
<dbReference type="Pfam" id="PF01155">
    <property type="entry name" value="HypA"/>
    <property type="match status" value="1"/>
</dbReference>
<comment type="caution">
    <text evidence="5">The sequence shown here is derived from an EMBL/GenBank/DDBJ whole genome shotgun (WGS) entry which is preliminary data.</text>
</comment>
<organism evidence="5 6">
    <name type="scientific">Thermosulfurimonas dismutans</name>
    <dbReference type="NCBI Taxonomy" id="999894"/>
    <lineage>
        <taxon>Bacteria</taxon>
        <taxon>Pseudomonadati</taxon>
        <taxon>Thermodesulfobacteriota</taxon>
        <taxon>Thermodesulfobacteria</taxon>
        <taxon>Thermodesulfobacteriales</taxon>
        <taxon>Thermodesulfobacteriaceae</taxon>
        <taxon>Thermosulfurimonas</taxon>
    </lineage>
</organism>
<name>A0A179D4J9_9BACT</name>
<feature type="binding site" evidence="4">
    <location>
        <position position="92"/>
    </location>
    <ligand>
        <name>Zn(2+)</name>
        <dbReference type="ChEBI" id="CHEBI:29105"/>
    </ligand>
</feature>
<dbReference type="GO" id="GO:0008270">
    <property type="term" value="F:zinc ion binding"/>
    <property type="evidence" value="ECO:0007669"/>
    <property type="project" value="UniProtKB-UniRule"/>
</dbReference>
<dbReference type="GO" id="GO:0016151">
    <property type="term" value="F:nickel cation binding"/>
    <property type="evidence" value="ECO:0007669"/>
    <property type="project" value="UniProtKB-UniRule"/>
</dbReference>
<dbReference type="PANTHER" id="PTHR34535:SF3">
    <property type="entry name" value="HYDROGENASE MATURATION FACTOR HYPA"/>
    <property type="match status" value="1"/>
</dbReference>
<dbReference type="STRING" id="999894.TDIS_0921"/>
<accession>A0A179D4J9</accession>
<dbReference type="Proteomes" id="UP000078390">
    <property type="component" value="Unassembled WGS sequence"/>
</dbReference>
<evidence type="ECO:0000256" key="3">
    <source>
        <dbReference type="ARBA" id="ARBA00022833"/>
    </source>
</evidence>
<keyword evidence="1 4" id="KW-0533">Nickel</keyword>
<evidence type="ECO:0000313" key="5">
    <source>
        <dbReference type="EMBL" id="OAQ20995.1"/>
    </source>
</evidence>
<keyword evidence="3 4" id="KW-0862">Zinc</keyword>
<keyword evidence="2 4" id="KW-0479">Metal-binding</keyword>
<feature type="binding site" evidence="4">
    <location>
        <position position="74"/>
    </location>
    <ligand>
        <name>Zn(2+)</name>
        <dbReference type="ChEBI" id="CHEBI:29105"/>
    </ligand>
</feature>
<dbReference type="RefSeq" id="WP_068669787.1">
    <property type="nucleotide sequence ID" value="NZ_LWLG01000004.1"/>
</dbReference>
<feature type="binding site" evidence="4">
    <location>
        <position position="89"/>
    </location>
    <ligand>
        <name>Zn(2+)</name>
        <dbReference type="ChEBI" id="CHEBI:29105"/>
    </ligand>
</feature>
<dbReference type="HAMAP" id="MF_00213">
    <property type="entry name" value="HypA_HybF"/>
    <property type="match status" value="1"/>
</dbReference>
<comment type="similarity">
    <text evidence="4">Belongs to the HypA/HybF family.</text>
</comment>
<evidence type="ECO:0000313" key="6">
    <source>
        <dbReference type="Proteomes" id="UP000078390"/>
    </source>
</evidence>
<dbReference type="PIRSF" id="PIRSF004761">
    <property type="entry name" value="Hydrgn_mat_HypA"/>
    <property type="match status" value="1"/>
</dbReference>
<feature type="binding site" evidence="4">
    <location>
        <position position="77"/>
    </location>
    <ligand>
        <name>Zn(2+)</name>
        <dbReference type="ChEBI" id="CHEBI:29105"/>
    </ligand>
</feature>
<protein>
    <recommendedName>
        <fullName evidence="4">Hydrogenase maturation factor HypA</fullName>
    </recommendedName>
</protein>
<proteinExistence type="inferred from homology"/>
<evidence type="ECO:0000256" key="1">
    <source>
        <dbReference type="ARBA" id="ARBA00022596"/>
    </source>
</evidence>
<sequence>MHEASLVSALVESLLDLKAREGAKKIVKFQVAMGELSGVDQEAFNMAYEALKGVVEELRDTRMEIIKIPARLRCEECQREFSGDYFSACPECGSYIKTILSGEELELREVELEV</sequence>
<reference evidence="5 6" key="1">
    <citation type="submission" date="2016-04" db="EMBL/GenBank/DDBJ databases">
        <title>Genome analysis of Thermosulfurimonas dismutans, the first thermophilic sulfur-disproportionating bacterium of the phylum Thermodesulfobacteria.</title>
        <authorList>
            <person name="Mardanov A.V."/>
            <person name="Beletsky A.V."/>
            <person name="Kadnikov V.V."/>
            <person name="Slobodkin A.I."/>
            <person name="Ravin N.V."/>
        </authorList>
    </citation>
    <scope>NUCLEOTIDE SEQUENCE [LARGE SCALE GENOMIC DNA]</scope>
    <source>
        <strain evidence="5 6">S95</strain>
    </source>
</reference>
<dbReference type="InterPro" id="IPR000688">
    <property type="entry name" value="HypA/HybF"/>
</dbReference>
<dbReference type="AlphaFoldDB" id="A0A179D4J9"/>
<comment type="function">
    <text evidence="4">Involved in the maturation of [NiFe] hydrogenases. Required for nickel insertion into the metal center of the hydrogenase.</text>
</comment>
<keyword evidence="6" id="KW-1185">Reference proteome</keyword>